<dbReference type="Gene3D" id="3.30.750.24">
    <property type="entry name" value="STAS domain"/>
    <property type="match status" value="1"/>
</dbReference>
<feature type="domain" description="STAS" evidence="4">
    <location>
        <begin position="8"/>
        <end position="117"/>
    </location>
</feature>
<dbReference type="EMBL" id="JBHSPA010000089">
    <property type="protein sequence ID" value="MFC5833147.1"/>
    <property type="molecule type" value="Genomic_DNA"/>
</dbReference>
<feature type="compositionally biased region" description="Basic and acidic residues" evidence="3">
    <location>
        <begin position="139"/>
        <end position="152"/>
    </location>
</feature>
<dbReference type="NCBIfam" id="TIGR00377">
    <property type="entry name" value="ant_ant_sig"/>
    <property type="match status" value="1"/>
</dbReference>
<reference evidence="6" key="1">
    <citation type="journal article" date="2019" name="Int. J. Syst. Evol. Microbiol.">
        <title>The Global Catalogue of Microorganisms (GCM) 10K type strain sequencing project: providing services to taxonomists for standard genome sequencing and annotation.</title>
        <authorList>
            <consortium name="The Broad Institute Genomics Platform"/>
            <consortium name="The Broad Institute Genome Sequencing Center for Infectious Disease"/>
            <person name="Wu L."/>
            <person name="Ma J."/>
        </authorList>
    </citation>
    <scope>NUCLEOTIDE SEQUENCE [LARGE SCALE GENOMIC DNA]</scope>
    <source>
        <strain evidence="6">CCUG 53903</strain>
    </source>
</reference>
<dbReference type="CDD" id="cd07043">
    <property type="entry name" value="STAS_anti-anti-sigma_factors"/>
    <property type="match status" value="1"/>
</dbReference>
<dbReference type="SUPFAM" id="SSF52091">
    <property type="entry name" value="SpoIIaa-like"/>
    <property type="match status" value="1"/>
</dbReference>
<sequence>MTPPMIPPTFACQHMPGVTVISMAGDLEAANADRLDAFITRARRRPGDHVVLDLSEVPLLGRSGLRVLLNVRAHIRQHGGDLHLAALQESPARLLTITGARPILTVHHSVEQAILAALHAIPTPQRALCTDPSWPEASNRPDDHLSCRVDGR</sequence>
<dbReference type="Pfam" id="PF01740">
    <property type="entry name" value="STAS"/>
    <property type="match status" value="1"/>
</dbReference>
<comment type="caution">
    <text evidence="5">The sequence shown here is derived from an EMBL/GenBank/DDBJ whole genome shotgun (WGS) entry which is preliminary data.</text>
</comment>
<gene>
    <name evidence="5" type="ORF">ACFPZ3_55645</name>
</gene>
<evidence type="ECO:0000313" key="5">
    <source>
        <dbReference type="EMBL" id="MFC5833147.1"/>
    </source>
</evidence>
<dbReference type="InterPro" id="IPR003658">
    <property type="entry name" value="Anti-sigma_ant"/>
</dbReference>
<organism evidence="5 6">
    <name type="scientific">Nonomuraea insulae</name>
    <dbReference type="NCBI Taxonomy" id="1616787"/>
    <lineage>
        <taxon>Bacteria</taxon>
        <taxon>Bacillati</taxon>
        <taxon>Actinomycetota</taxon>
        <taxon>Actinomycetes</taxon>
        <taxon>Streptosporangiales</taxon>
        <taxon>Streptosporangiaceae</taxon>
        <taxon>Nonomuraea</taxon>
    </lineage>
</organism>
<proteinExistence type="inferred from homology"/>
<dbReference type="RefSeq" id="WP_379522573.1">
    <property type="nucleotide sequence ID" value="NZ_JBHSPA010000089.1"/>
</dbReference>
<accession>A0ABW1D542</accession>
<feature type="region of interest" description="Disordered" evidence="3">
    <location>
        <begin position="133"/>
        <end position="152"/>
    </location>
</feature>
<evidence type="ECO:0000313" key="6">
    <source>
        <dbReference type="Proteomes" id="UP001596058"/>
    </source>
</evidence>
<dbReference type="PANTHER" id="PTHR33495">
    <property type="entry name" value="ANTI-SIGMA FACTOR ANTAGONIST TM_1081-RELATED-RELATED"/>
    <property type="match status" value="1"/>
</dbReference>
<dbReference type="PANTHER" id="PTHR33495:SF2">
    <property type="entry name" value="ANTI-SIGMA FACTOR ANTAGONIST TM_1081-RELATED"/>
    <property type="match status" value="1"/>
</dbReference>
<evidence type="ECO:0000259" key="4">
    <source>
        <dbReference type="PROSITE" id="PS50801"/>
    </source>
</evidence>
<protein>
    <recommendedName>
        <fullName evidence="2">Anti-sigma factor antagonist</fullName>
    </recommendedName>
</protein>
<dbReference type="InterPro" id="IPR036513">
    <property type="entry name" value="STAS_dom_sf"/>
</dbReference>
<dbReference type="PROSITE" id="PS50801">
    <property type="entry name" value="STAS"/>
    <property type="match status" value="1"/>
</dbReference>
<dbReference type="InterPro" id="IPR002645">
    <property type="entry name" value="STAS_dom"/>
</dbReference>
<evidence type="ECO:0000256" key="3">
    <source>
        <dbReference type="SAM" id="MobiDB-lite"/>
    </source>
</evidence>
<keyword evidence="6" id="KW-1185">Reference proteome</keyword>
<dbReference type="Proteomes" id="UP001596058">
    <property type="component" value="Unassembled WGS sequence"/>
</dbReference>
<name>A0ABW1D542_9ACTN</name>
<comment type="similarity">
    <text evidence="1 2">Belongs to the anti-sigma-factor antagonist family.</text>
</comment>
<evidence type="ECO:0000256" key="2">
    <source>
        <dbReference type="RuleBase" id="RU003749"/>
    </source>
</evidence>
<evidence type="ECO:0000256" key="1">
    <source>
        <dbReference type="ARBA" id="ARBA00009013"/>
    </source>
</evidence>